<dbReference type="EMBL" id="JBHFNQ010000066">
    <property type="protein sequence ID" value="MFB2877018.1"/>
    <property type="molecule type" value="Genomic_DNA"/>
</dbReference>
<dbReference type="RefSeq" id="WP_413270129.1">
    <property type="nucleotide sequence ID" value="NZ_JBHFNQ010000066.1"/>
</dbReference>
<dbReference type="PANTHER" id="PTHR10098:SF112">
    <property type="entry name" value="SLR0380 PROTEIN"/>
    <property type="match status" value="1"/>
</dbReference>
<gene>
    <name evidence="2" type="ORF">ACE1CC_09015</name>
</gene>
<dbReference type="InterPro" id="IPR019734">
    <property type="entry name" value="TPR_rpt"/>
</dbReference>
<evidence type="ECO:0000313" key="2">
    <source>
        <dbReference type="EMBL" id="MFB2877018.1"/>
    </source>
</evidence>
<organism evidence="2 3">
    <name type="scientific">Floridaenema aerugineum BLCC-F46</name>
    <dbReference type="NCBI Taxonomy" id="3153654"/>
    <lineage>
        <taxon>Bacteria</taxon>
        <taxon>Bacillati</taxon>
        <taxon>Cyanobacteriota</taxon>
        <taxon>Cyanophyceae</taxon>
        <taxon>Oscillatoriophycideae</taxon>
        <taxon>Aerosakkonematales</taxon>
        <taxon>Aerosakkonemataceae</taxon>
        <taxon>Floridanema</taxon>
        <taxon>Floridanema aerugineum</taxon>
    </lineage>
</organism>
<evidence type="ECO:0000259" key="1">
    <source>
        <dbReference type="Pfam" id="PF12770"/>
    </source>
</evidence>
<dbReference type="InterPro" id="IPR024983">
    <property type="entry name" value="CHAT_dom"/>
</dbReference>
<dbReference type="Proteomes" id="UP001576774">
    <property type="component" value="Unassembled WGS sequence"/>
</dbReference>
<dbReference type="Pfam" id="PF12770">
    <property type="entry name" value="CHAT"/>
    <property type="match status" value="1"/>
</dbReference>
<sequence length="792" mass="89123">MKKLLIKFLILAILSLVVTVSVAQIIPRMLMAGEAIAFPTNSTFLQTAITWNETGKKQLEQGEAEAALKSWQQAEIAYHKAKDENGVIGSQINQAQALQALGKYQEAEKLLIKIQESLKSQPDSLLKVLAKRNLGDVWRVTGNLIESEKILQESWKIAVSLQSPENANAAQLSLGNTAVAQAKRAESVGEKKQAKEEIKKALNFYQTVLKNNPSPLIKLQAQLNLLYLFSENPESSEVEIWLKIRESLNEIPINHIAVAARINFANSLLKLYQSSNKYTPESKEIYQILETALQQSRNLNNQRLEAYTLGYLGKLYELNQQPLEAIKLTNQALNIAQLEQAWDIAYQWQWQLGRLYNIQGEKAKTIAAYKTAINSLDILRKNLIAINPEGQFSFRDDVEPVYRQLVDLLLQPEPGKKEPSQENLKLAIENIDGLQLAEIQNLLGCTNLAPSVFTNQVVDPKAAIIYPIILDRRLAVILQLPGKDLSYHETLLDRQEIERILKELRTDLTASNRKNEVVINSQKVYQWLIQPFDEILSNNQSIKTLVFVLDGYLRNIPMAVLSDGKNYLMEKYAIAISPRIELFTPKPLSRKLKVFLGGVGEAQNIDGKEFEKIEYFEAELNEIKSNIDPIRDLINNNFTKSNIEKLLASEEFSIIHIKTHGEFSSTPDRTFIVAYNQLLKATDLARLIETNTQSKPREIELLVLSACYTAQGDNRAVLGLAGIAIGAGARSTISSLWIAQDVANTALMARFYEELSKGISRAEALNIAQKALFEQYKSPNVWAPYVLVGNWL</sequence>
<dbReference type="SUPFAM" id="SSF48452">
    <property type="entry name" value="TPR-like"/>
    <property type="match status" value="2"/>
</dbReference>
<keyword evidence="3" id="KW-1185">Reference proteome</keyword>
<proteinExistence type="predicted"/>
<reference evidence="2 3" key="1">
    <citation type="submission" date="2024-09" db="EMBL/GenBank/DDBJ databases">
        <title>Floridaenema gen nov. (Aerosakkonemataceae, Aerosakkonematales ord. nov., Cyanobacteria) from benthic tropical and subtropical fresh waters, with the description of four new species.</title>
        <authorList>
            <person name="Moretto J.A."/>
            <person name="Berthold D.E."/>
            <person name="Lefler F.W."/>
            <person name="Huang I.-S."/>
            <person name="Laughinghouse H. IV."/>
        </authorList>
    </citation>
    <scope>NUCLEOTIDE SEQUENCE [LARGE SCALE GENOMIC DNA]</scope>
    <source>
        <strain evidence="2 3">BLCC-F46</strain>
    </source>
</reference>
<feature type="domain" description="CHAT" evidence="1">
    <location>
        <begin position="521"/>
        <end position="790"/>
    </location>
</feature>
<evidence type="ECO:0000313" key="3">
    <source>
        <dbReference type="Proteomes" id="UP001576774"/>
    </source>
</evidence>
<dbReference type="SMART" id="SM00028">
    <property type="entry name" value="TPR"/>
    <property type="match status" value="5"/>
</dbReference>
<comment type="caution">
    <text evidence="2">The sequence shown here is derived from an EMBL/GenBank/DDBJ whole genome shotgun (WGS) entry which is preliminary data.</text>
</comment>
<accession>A0ABV4X466</accession>
<dbReference type="Gene3D" id="1.25.40.10">
    <property type="entry name" value="Tetratricopeptide repeat domain"/>
    <property type="match status" value="2"/>
</dbReference>
<dbReference type="PANTHER" id="PTHR10098">
    <property type="entry name" value="RAPSYN-RELATED"/>
    <property type="match status" value="1"/>
</dbReference>
<name>A0ABV4X466_9CYAN</name>
<protein>
    <submittedName>
        <fullName evidence="2">CHAT domain-containing protein</fullName>
    </submittedName>
</protein>
<dbReference type="InterPro" id="IPR011990">
    <property type="entry name" value="TPR-like_helical_dom_sf"/>
</dbReference>